<evidence type="ECO:0000256" key="2">
    <source>
        <dbReference type="ARBA" id="ARBA00012438"/>
    </source>
</evidence>
<dbReference type="InterPro" id="IPR007890">
    <property type="entry name" value="CHASE2"/>
</dbReference>
<dbReference type="PROSITE" id="PS50109">
    <property type="entry name" value="HIS_KIN"/>
    <property type="match status" value="1"/>
</dbReference>
<dbReference type="InterPro" id="IPR003661">
    <property type="entry name" value="HisK_dim/P_dom"/>
</dbReference>
<sequence length="793" mass="86058">MHARRSGHFNPKAHARHRYRRWIRWVGLAGFALMLVLGLDALGVVRQPNRIWQDTLVALQGRDVRKSSVIVVAVDERSIAALGSWPWRRSTHAALIERLTKDTPLAIGFDIPISESDPHSVEDSKALAAALEQSGKIVLPIQMYEGSSPLTLQPGCPLVASANRVGLDRLPVDDDGILRKIYLREGLRGFEMDHFSLAVLRVGDPTRFSKDLPGSPEGEDHLHTPPSGKWLDWERSHKLMVPFAGPAGHFRRISYIDVLAGTVPPGTFRGKYVLVGTTAASLGGLYETPATDDAGLMPGVEVNANILESLLNRHEVTNAPLWLNTGVNTSVVLLAFVGMAVLEPVSALLMTGALALALLVVSGIGTVAFRLQFAPAAGILGLGTAYTLWSWGRLNAATRYLIEASAHLRASASIAQVPAMRMHSSGDFLDRRIKGLAVAAQHLRNVHQLVSDSLDNLPDATLVCGKHGDIRLANAAAARYFNADSAEALQNLSIVELMRQVRSVDDNQPVATPASLARHPLAGAVQARDQADRDLLVKHAPSLSIDGQHAGWIFSLVDVSEMRRAQRQHDDAIHFLSHDIRAPQTAIVTLLELNRHDPAAMTAAQFRERIARHAHKALALSEGFIQLARARSQPYRIELRNLPALLNECIDDAWEAHASNQIQVVLDPSSATKAFCRIDRDLVSRAIDNLLDNAIKHSPPGSTIGCAIELHGDCWAVRIQDQGPGIAADRQATVFEPFERGDHGGGRSHGAGLGLAFVKTVAARHGGRVSLYSAEGMGCVFRLFLPRAPGSRE</sequence>
<feature type="transmembrane region" description="Helical" evidence="7">
    <location>
        <begin position="321"/>
        <end position="342"/>
    </location>
</feature>
<dbReference type="InterPro" id="IPR005467">
    <property type="entry name" value="His_kinase_dom"/>
</dbReference>
<dbReference type="SUPFAM" id="SSF55874">
    <property type="entry name" value="ATPase domain of HSP90 chaperone/DNA topoisomerase II/histidine kinase"/>
    <property type="match status" value="1"/>
</dbReference>
<evidence type="ECO:0000256" key="3">
    <source>
        <dbReference type="ARBA" id="ARBA00022553"/>
    </source>
</evidence>
<dbReference type="GO" id="GO:0000155">
    <property type="term" value="F:phosphorelay sensor kinase activity"/>
    <property type="evidence" value="ECO:0007669"/>
    <property type="project" value="InterPro"/>
</dbReference>
<feature type="transmembrane region" description="Helical" evidence="7">
    <location>
        <begin position="347"/>
        <end position="367"/>
    </location>
</feature>
<dbReference type="OrthoDB" id="9806704at2"/>
<dbReference type="SUPFAM" id="SSF55785">
    <property type="entry name" value="PYP-like sensor domain (PAS domain)"/>
    <property type="match status" value="1"/>
</dbReference>
<dbReference type="AlphaFoldDB" id="A0A6I6HIG0"/>
<keyword evidence="4" id="KW-0808">Transferase</keyword>
<dbReference type="GO" id="GO:0016036">
    <property type="term" value="P:cellular response to phosphate starvation"/>
    <property type="evidence" value="ECO:0007669"/>
    <property type="project" value="TreeGrafter"/>
</dbReference>
<dbReference type="CDD" id="cd00082">
    <property type="entry name" value="HisKA"/>
    <property type="match status" value="1"/>
</dbReference>
<dbReference type="PIRSF" id="PIRSF037347">
    <property type="entry name" value="STHK_CHASE2_PAS_prd"/>
    <property type="match status" value="1"/>
</dbReference>
<dbReference type="InterPro" id="IPR050351">
    <property type="entry name" value="BphY/WalK/GraS-like"/>
</dbReference>
<evidence type="ECO:0000256" key="7">
    <source>
        <dbReference type="SAM" id="Phobius"/>
    </source>
</evidence>
<dbReference type="PANTHER" id="PTHR45453:SF1">
    <property type="entry name" value="PHOSPHATE REGULON SENSOR PROTEIN PHOR"/>
    <property type="match status" value="1"/>
</dbReference>
<dbReference type="Pfam" id="PF08448">
    <property type="entry name" value="PAS_4"/>
    <property type="match status" value="1"/>
</dbReference>
<reference evidence="9 10" key="1">
    <citation type="submission" date="2019-12" db="EMBL/GenBank/DDBJ databases">
        <title>Hybrid Genome Assemblies of two High G+C Isolates from Undergraduate Microbiology Courses.</title>
        <authorList>
            <person name="Ne Ville C.J."/>
            <person name="Enright D."/>
            <person name="Hernandez I."/>
            <person name="Dodsworth J."/>
            <person name="Orwin P.M."/>
        </authorList>
    </citation>
    <scope>NUCLEOTIDE SEQUENCE [LARGE SCALE GENOMIC DNA]</scope>
    <source>
        <strain evidence="9 10">CSUSB</strain>
    </source>
</reference>
<dbReference type="InterPro" id="IPR003594">
    <property type="entry name" value="HATPase_dom"/>
</dbReference>
<dbReference type="Pfam" id="PF02518">
    <property type="entry name" value="HATPase_c"/>
    <property type="match status" value="1"/>
</dbReference>
<dbReference type="SUPFAM" id="SSF47384">
    <property type="entry name" value="Homodimeric domain of signal transducing histidine kinase"/>
    <property type="match status" value="1"/>
</dbReference>
<evidence type="ECO:0000256" key="4">
    <source>
        <dbReference type="ARBA" id="ARBA00022679"/>
    </source>
</evidence>
<dbReference type="PANTHER" id="PTHR45453">
    <property type="entry name" value="PHOSPHATE REGULON SENSOR PROTEIN PHOR"/>
    <property type="match status" value="1"/>
</dbReference>
<gene>
    <name evidence="9" type="ORF">GOQ09_03160</name>
</gene>
<name>A0A6I6HIG0_VARPD</name>
<dbReference type="PRINTS" id="PR00344">
    <property type="entry name" value="BCTRLSENSOR"/>
</dbReference>
<dbReference type="CDD" id="cd00075">
    <property type="entry name" value="HATPase"/>
    <property type="match status" value="1"/>
</dbReference>
<dbReference type="GO" id="GO:0004721">
    <property type="term" value="F:phosphoprotein phosphatase activity"/>
    <property type="evidence" value="ECO:0007669"/>
    <property type="project" value="TreeGrafter"/>
</dbReference>
<evidence type="ECO:0000256" key="6">
    <source>
        <dbReference type="ARBA" id="ARBA00023012"/>
    </source>
</evidence>
<keyword evidence="6" id="KW-0902">Two-component regulatory system</keyword>
<dbReference type="Gene3D" id="1.10.287.130">
    <property type="match status" value="1"/>
</dbReference>
<keyword evidence="7" id="KW-0472">Membrane</keyword>
<keyword evidence="7" id="KW-1133">Transmembrane helix</keyword>
<keyword evidence="5" id="KW-0418">Kinase</keyword>
<comment type="catalytic activity">
    <reaction evidence="1">
        <text>ATP + protein L-histidine = ADP + protein N-phospho-L-histidine.</text>
        <dbReference type="EC" id="2.7.13.3"/>
    </reaction>
</comment>
<dbReference type="Gene3D" id="3.30.450.20">
    <property type="entry name" value="PAS domain"/>
    <property type="match status" value="1"/>
</dbReference>
<dbReference type="InterPro" id="IPR036890">
    <property type="entry name" value="HATPase_C_sf"/>
</dbReference>
<proteinExistence type="predicted"/>
<keyword evidence="7" id="KW-0812">Transmembrane</keyword>
<dbReference type="InterPro" id="IPR013656">
    <property type="entry name" value="PAS_4"/>
</dbReference>
<protein>
    <recommendedName>
        <fullName evidence="2">histidine kinase</fullName>
        <ecNumber evidence="2">2.7.13.3</ecNumber>
    </recommendedName>
</protein>
<evidence type="ECO:0000256" key="1">
    <source>
        <dbReference type="ARBA" id="ARBA00000085"/>
    </source>
</evidence>
<evidence type="ECO:0000256" key="5">
    <source>
        <dbReference type="ARBA" id="ARBA00022777"/>
    </source>
</evidence>
<accession>A0A6I6HIG0</accession>
<dbReference type="SMART" id="SM01080">
    <property type="entry name" value="CHASE2"/>
    <property type="match status" value="1"/>
</dbReference>
<dbReference type="EC" id="2.7.13.3" evidence="2"/>
<feature type="domain" description="Histidine kinase" evidence="8">
    <location>
        <begin position="575"/>
        <end position="789"/>
    </location>
</feature>
<keyword evidence="3" id="KW-0597">Phosphoprotein</keyword>
<dbReference type="GO" id="GO:0005886">
    <property type="term" value="C:plasma membrane"/>
    <property type="evidence" value="ECO:0007669"/>
    <property type="project" value="TreeGrafter"/>
</dbReference>
<dbReference type="SMART" id="SM00387">
    <property type="entry name" value="HATPase_c"/>
    <property type="match status" value="1"/>
</dbReference>
<dbReference type="InterPro" id="IPR017181">
    <property type="entry name" value="Sig_transdc_His_kin_CHASE2"/>
</dbReference>
<dbReference type="Pfam" id="PF05226">
    <property type="entry name" value="CHASE2"/>
    <property type="match status" value="1"/>
</dbReference>
<evidence type="ECO:0000313" key="10">
    <source>
        <dbReference type="Proteomes" id="UP000425817"/>
    </source>
</evidence>
<dbReference type="InterPro" id="IPR036097">
    <property type="entry name" value="HisK_dim/P_sf"/>
</dbReference>
<dbReference type="InterPro" id="IPR004358">
    <property type="entry name" value="Sig_transdc_His_kin-like_C"/>
</dbReference>
<dbReference type="Gene3D" id="3.30.565.10">
    <property type="entry name" value="Histidine kinase-like ATPase, C-terminal domain"/>
    <property type="match status" value="1"/>
</dbReference>
<evidence type="ECO:0000259" key="8">
    <source>
        <dbReference type="PROSITE" id="PS50109"/>
    </source>
</evidence>
<evidence type="ECO:0000313" key="9">
    <source>
        <dbReference type="EMBL" id="QGW80647.1"/>
    </source>
</evidence>
<dbReference type="Proteomes" id="UP000425817">
    <property type="component" value="Chromosome"/>
</dbReference>
<dbReference type="InterPro" id="IPR035965">
    <property type="entry name" value="PAS-like_dom_sf"/>
</dbReference>
<organism evidence="9 10">
    <name type="scientific">Variovorax paradoxus</name>
    <dbReference type="NCBI Taxonomy" id="34073"/>
    <lineage>
        <taxon>Bacteria</taxon>
        <taxon>Pseudomonadati</taxon>
        <taxon>Pseudomonadota</taxon>
        <taxon>Betaproteobacteria</taxon>
        <taxon>Burkholderiales</taxon>
        <taxon>Comamonadaceae</taxon>
        <taxon>Variovorax</taxon>
    </lineage>
</organism>
<dbReference type="EMBL" id="CP046622">
    <property type="protein sequence ID" value="QGW80647.1"/>
    <property type="molecule type" value="Genomic_DNA"/>
</dbReference>